<dbReference type="EMBL" id="REGA01000025">
    <property type="protein sequence ID" value="RQG90692.1"/>
    <property type="molecule type" value="Genomic_DNA"/>
</dbReference>
<evidence type="ECO:0000256" key="1">
    <source>
        <dbReference type="SAM" id="Coils"/>
    </source>
</evidence>
<feature type="region of interest" description="Disordered" evidence="2">
    <location>
        <begin position="36"/>
        <end position="57"/>
    </location>
</feature>
<sequence>MTDIEALESWIETHEQRLAALTRRIEATGDSVDRELSIDDGSRRSLGTGAKTARSSREDRSEDLIGIIVGVHSFPLKNRDAVSKARFRDLREATIIPISSLVRPRFR</sequence>
<evidence type="ECO:0000256" key="2">
    <source>
        <dbReference type="SAM" id="MobiDB-lite"/>
    </source>
</evidence>
<dbReference type="AlphaFoldDB" id="A0A3N6MYP0"/>
<dbReference type="Proteomes" id="UP000282323">
    <property type="component" value="Unassembled WGS sequence"/>
</dbReference>
<protein>
    <submittedName>
        <fullName evidence="3">Uncharacterized protein</fullName>
    </submittedName>
</protein>
<gene>
    <name evidence="3" type="ORF">EA473_20505</name>
</gene>
<reference evidence="3 4" key="1">
    <citation type="submission" date="2018-10" db="EMBL/GenBank/DDBJ databases">
        <title>Natrarchaeobius chitinivorans gen. nov., sp. nov., and Natrarchaeobius haloalkaliphilus sp. nov., alkaliphilic, chitin-utilizing haloarchaea from hypersaline alkaline lakes.</title>
        <authorList>
            <person name="Sorokin D.Y."/>
            <person name="Elcheninov A.G."/>
            <person name="Kostrikina N.A."/>
            <person name="Bale N.J."/>
            <person name="Sinninghe Damste J.S."/>
            <person name="Khijniak T.V."/>
            <person name="Kublanov I.V."/>
            <person name="Toshchakov S.V."/>
        </authorList>
    </citation>
    <scope>NUCLEOTIDE SEQUENCE [LARGE SCALE GENOMIC DNA]</scope>
    <source>
        <strain evidence="3 4">AArcht4T</strain>
    </source>
</reference>
<name>A0A3N6MYP0_NATCH</name>
<keyword evidence="1" id="KW-0175">Coiled coil</keyword>
<feature type="coiled-coil region" evidence="1">
    <location>
        <begin position="4"/>
        <end position="31"/>
    </location>
</feature>
<evidence type="ECO:0000313" key="4">
    <source>
        <dbReference type="Proteomes" id="UP000282323"/>
    </source>
</evidence>
<keyword evidence="4" id="KW-1185">Reference proteome</keyword>
<organism evidence="3 4">
    <name type="scientific">Natrarchaeobius chitinivorans</name>
    <dbReference type="NCBI Taxonomy" id="1679083"/>
    <lineage>
        <taxon>Archaea</taxon>
        <taxon>Methanobacteriati</taxon>
        <taxon>Methanobacteriota</taxon>
        <taxon>Stenosarchaea group</taxon>
        <taxon>Halobacteria</taxon>
        <taxon>Halobacteriales</taxon>
        <taxon>Natrialbaceae</taxon>
        <taxon>Natrarchaeobius</taxon>
    </lineage>
</organism>
<proteinExistence type="predicted"/>
<evidence type="ECO:0000313" key="3">
    <source>
        <dbReference type="EMBL" id="RQG90692.1"/>
    </source>
</evidence>
<accession>A0A3N6MYP0</accession>
<comment type="caution">
    <text evidence="3">The sequence shown here is derived from an EMBL/GenBank/DDBJ whole genome shotgun (WGS) entry which is preliminary data.</text>
</comment>